<sequence length="159" mass="18514">MMAGNSMFPHKALFENKLIQLFLANDHTNKGYLTLSEVDTVLSHLHLNTTTDKVKTSLLERIHDKDKIIYFKDLKTVLIKFCNIWDIQNHDSPSPNHEEDSTSKIQAPPKLVIGSKKYGRRSLHYTCDRGFLKPLRFMPKRSREQLTRPIRVLTHRLCS</sequence>
<keyword evidence="2" id="KW-1185">Reference proteome</keyword>
<dbReference type="Proteomes" id="UP001233172">
    <property type="component" value="Unassembled WGS sequence"/>
</dbReference>
<name>A0AAD8EXQ3_BIOPF</name>
<evidence type="ECO:0000313" key="2">
    <source>
        <dbReference type="Proteomes" id="UP001233172"/>
    </source>
</evidence>
<dbReference type="InterPro" id="IPR011992">
    <property type="entry name" value="EF-hand-dom_pair"/>
</dbReference>
<dbReference type="Gene3D" id="1.10.238.10">
    <property type="entry name" value="EF-hand"/>
    <property type="match status" value="1"/>
</dbReference>
<dbReference type="AlphaFoldDB" id="A0AAD8EXQ3"/>
<evidence type="ECO:0000313" key="1">
    <source>
        <dbReference type="EMBL" id="KAK0043293.1"/>
    </source>
</evidence>
<gene>
    <name evidence="1" type="ORF">Bpfe_027288</name>
</gene>
<organism evidence="1 2">
    <name type="scientific">Biomphalaria pfeifferi</name>
    <name type="common">Bloodfluke planorb</name>
    <name type="synonym">Freshwater snail</name>
    <dbReference type="NCBI Taxonomy" id="112525"/>
    <lineage>
        <taxon>Eukaryota</taxon>
        <taxon>Metazoa</taxon>
        <taxon>Spiralia</taxon>
        <taxon>Lophotrochozoa</taxon>
        <taxon>Mollusca</taxon>
        <taxon>Gastropoda</taxon>
        <taxon>Heterobranchia</taxon>
        <taxon>Euthyneura</taxon>
        <taxon>Panpulmonata</taxon>
        <taxon>Hygrophila</taxon>
        <taxon>Lymnaeoidea</taxon>
        <taxon>Planorbidae</taxon>
        <taxon>Biomphalaria</taxon>
    </lineage>
</organism>
<comment type="caution">
    <text evidence="1">The sequence shown here is derived from an EMBL/GenBank/DDBJ whole genome shotgun (WGS) entry which is preliminary data.</text>
</comment>
<accession>A0AAD8EXQ3</accession>
<dbReference type="EMBL" id="JASAOG010000220">
    <property type="protein sequence ID" value="KAK0043293.1"/>
    <property type="molecule type" value="Genomic_DNA"/>
</dbReference>
<reference evidence="1" key="2">
    <citation type="submission" date="2023-04" db="EMBL/GenBank/DDBJ databases">
        <authorList>
            <person name="Bu L."/>
            <person name="Lu L."/>
            <person name="Laidemitt M.R."/>
            <person name="Zhang S.M."/>
            <person name="Mutuku M."/>
            <person name="Mkoji G."/>
            <person name="Steinauer M."/>
            <person name="Loker E.S."/>
        </authorList>
    </citation>
    <scope>NUCLEOTIDE SEQUENCE</scope>
    <source>
        <strain evidence="1">KasaAsao</strain>
        <tissue evidence="1">Whole Snail</tissue>
    </source>
</reference>
<protein>
    <submittedName>
        <fullName evidence="1">Ninein-like protein</fullName>
    </submittedName>
</protein>
<dbReference type="SUPFAM" id="SSF47473">
    <property type="entry name" value="EF-hand"/>
    <property type="match status" value="1"/>
</dbReference>
<proteinExistence type="predicted"/>
<reference evidence="1" key="1">
    <citation type="journal article" date="2023" name="PLoS Negl. Trop. Dis.">
        <title>A genome sequence for Biomphalaria pfeifferi, the major vector snail for the human-infecting parasite Schistosoma mansoni.</title>
        <authorList>
            <person name="Bu L."/>
            <person name="Lu L."/>
            <person name="Laidemitt M.R."/>
            <person name="Zhang S.M."/>
            <person name="Mutuku M."/>
            <person name="Mkoji G."/>
            <person name="Steinauer M."/>
            <person name="Loker E.S."/>
        </authorList>
    </citation>
    <scope>NUCLEOTIDE SEQUENCE</scope>
    <source>
        <strain evidence="1">KasaAsao</strain>
    </source>
</reference>